<feature type="region of interest" description="Disordered" evidence="1">
    <location>
        <begin position="23"/>
        <end position="67"/>
    </location>
</feature>
<proteinExistence type="predicted"/>
<dbReference type="EMBL" id="JARK01000033">
    <property type="protein sequence ID" value="EYC45279.1"/>
    <property type="molecule type" value="Genomic_DNA"/>
</dbReference>
<comment type="caution">
    <text evidence="2">The sequence shown here is derived from an EMBL/GenBank/DDBJ whole genome shotgun (WGS) entry which is preliminary data.</text>
</comment>
<evidence type="ECO:0000313" key="2">
    <source>
        <dbReference type="EMBL" id="EYC45279.1"/>
    </source>
</evidence>
<feature type="region of interest" description="Disordered" evidence="1">
    <location>
        <begin position="83"/>
        <end position="105"/>
    </location>
</feature>
<evidence type="ECO:0000256" key="1">
    <source>
        <dbReference type="SAM" id="MobiDB-lite"/>
    </source>
</evidence>
<name>A0A016WZL9_9BILA</name>
<dbReference type="AlphaFoldDB" id="A0A016WZL9"/>
<sequence>MSCLTEAVKTKTVIITHLFLPRLDGRPTKQRRNARNPRKISPIPKKTEEKRTKMVSGGSEVTDRSADACKLEKRHHAGRLAPELRGGCVATPGGRDETMPERLTG</sequence>
<organism evidence="2 3">
    <name type="scientific">Ancylostoma ceylanicum</name>
    <dbReference type="NCBI Taxonomy" id="53326"/>
    <lineage>
        <taxon>Eukaryota</taxon>
        <taxon>Metazoa</taxon>
        <taxon>Ecdysozoa</taxon>
        <taxon>Nematoda</taxon>
        <taxon>Chromadorea</taxon>
        <taxon>Rhabditida</taxon>
        <taxon>Rhabditina</taxon>
        <taxon>Rhabditomorpha</taxon>
        <taxon>Strongyloidea</taxon>
        <taxon>Ancylostomatidae</taxon>
        <taxon>Ancylostomatinae</taxon>
        <taxon>Ancylostoma</taxon>
    </lineage>
</organism>
<gene>
    <name evidence="2" type="primary">Acey_s0433.g1379</name>
    <name evidence="2" type="ORF">Y032_0433g1379</name>
</gene>
<reference evidence="3" key="1">
    <citation type="journal article" date="2015" name="Nat. Genet.">
        <title>The genome and transcriptome of the zoonotic hookworm Ancylostoma ceylanicum identify infection-specific gene families.</title>
        <authorList>
            <person name="Schwarz E.M."/>
            <person name="Hu Y."/>
            <person name="Antoshechkin I."/>
            <person name="Miller M.M."/>
            <person name="Sternberg P.W."/>
            <person name="Aroian R.V."/>
        </authorList>
    </citation>
    <scope>NUCLEOTIDE SEQUENCE</scope>
    <source>
        <strain evidence="3">HY135</strain>
    </source>
</reference>
<feature type="compositionally biased region" description="Basic and acidic residues" evidence="1">
    <location>
        <begin position="94"/>
        <end position="105"/>
    </location>
</feature>
<feature type="compositionally biased region" description="Basic residues" evidence="1">
    <location>
        <begin position="28"/>
        <end position="38"/>
    </location>
</feature>
<accession>A0A016WZL9</accession>
<dbReference type="Proteomes" id="UP000024635">
    <property type="component" value="Unassembled WGS sequence"/>
</dbReference>
<protein>
    <submittedName>
        <fullName evidence="2">Uncharacterized protein</fullName>
    </submittedName>
</protein>
<keyword evidence="3" id="KW-1185">Reference proteome</keyword>
<evidence type="ECO:0000313" key="3">
    <source>
        <dbReference type="Proteomes" id="UP000024635"/>
    </source>
</evidence>